<evidence type="ECO:0000313" key="3">
    <source>
        <dbReference type="Proteomes" id="UP001066276"/>
    </source>
</evidence>
<name>A0AAV7LHZ6_PLEWA</name>
<dbReference type="EMBL" id="JANPWB010000015">
    <property type="protein sequence ID" value="KAJ1090668.1"/>
    <property type="molecule type" value="Genomic_DNA"/>
</dbReference>
<feature type="region of interest" description="Disordered" evidence="1">
    <location>
        <begin position="48"/>
        <end position="92"/>
    </location>
</feature>
<dbReference type="Proteomes" id="UP001066276">
    <property type="component" value="Chromosome 11"/>
</dbReference>
<organism evidence="2 3">
    <name type="scientific">Pleurodeles waltl</name>
    <name type="common">Iberian ribbed newt</name>
    <dbReference type="NCBI Taxonomy" id="8319"/>
    <lineage>
        <taxon>Eukaryota</taxon>
        <taxon>Metazoa</taxon>
        <taxon>Chordata</taxon>
        <taxon>Craniata</taxon>
        <taxon>Vertebrata</taxon>
        <taxon>Euteleostomi</taxon>
        <taxon>Amphibia</taxon>
        <taxon>Batrachia</taxon>
        <taxon>Caudata</taxon>
        <taxon>Salamandroidea</taxon>
        <taxon>Salamandridae</taxon>
        <taxon>Pleurodelinae</taxon>
        <taxon>Pleurodeles</taxon>
    </lineage>
</organism>
<reference evidence="2" key="1">
    <citation type="journal article" date="2022" name="bioRxiv">
        <title>Sequencing and chromosome-scale assembly of the giantPleurodeles waltlgenome.</title>
        <authorList>
            <person name="Brown T."/>
            <person name="Elewa A."/>
            <person name="Iarovenko S."/>
            <person name="Subramanian E."/>
            <person name="Araus A.J."/>
            <person name="Petzold A."/>
            <person name="Susuki M."/>
            <person name="Suzuki K.-i.T."/>
            <person name="Hayashi T."/>
            <person name="Toyoda A."/>
            <person name="Oliveira C."/>
            <person name="Osipova E."/>
            <person name="Leigh N.D."/>
            <person name="Simon A."/>
            <person name="Yun M.H."/>
        </authorList>
    </citation>
    <scope>NUCLEOTIDE SEQUENCE</scope>
    <source>
        <strain evidence="2">20211129_DDA</strain>
        <tissue evidence="2">Liver</tissue>
    </source>
</reference>
<evidence type="ECO:0000313" key="2">
    <source>
        <dbReference type="EMBL" id="KAJ1090668.1"/>
    </source>
</evidence>
<dbReference type="AlphaFoldDB" id="A0AAV7LHZ6"/>
<feature type="compositionally biased region" description="Polar residues" evidence="1">
    <location>
        <begin position="53"/>
        <end position="74"/>
    </location>
</feature>
<protein>
    <submittedName>
        <fullName evidence="2">Uncharacterized protein</fullName>
    </submittedName>
</protein>
<sequence length="92" mass="9937">MLLPQHTTCRKTEKHRLLLPLHNITGIKMCTCGCCVCSSHSTTPVRDLRSAAAASTSGPHYDTQDTGTGKSQARPQAGSGRILSRNSSPEMW</sequence>
<comment type="caution">
    <text evidence="2">The sequence shown here is derived from an EMBL/GenBank/DDBJ whole genome shotgun (WGS) entry which is preliminary data.</text>
</comment>
<keyword evidence="3" id="KW-1185">Reference proteome</keyword>
<gene>
    <name evidence="2" type="ORF">NDU88_003797</name>
</gene>
<proteinExistence type="predicted"/>
<accession>A0AAV7LHZ6</accession>
<evidence type="ECO:0000256" key="1">
    <source>
        <dbReference type="SAM" id="MobiDB-lite"/>
    </source>
</evidence>